<feature type="domain" description="Glycosyltransferase 2-like" evidence="1">
    <location>
        <begin position="4"/>
        <end position="160"/>
    </location>
</feature>
<dbReference type="AlphaFoldDB" id="A0A6N0HTT1"/>
<keyword evidence="2" id="KW-0808">Transferase</keyword>
<protein>
    <submittedName>
        <fullName evidence="2">Glycosyltransferase</fullName>
    </submittedName>
</protein>
<dbReference type="KEGG" id="rev:HUE57_04165"/>
<evidence type="ECO:0000313" key="2">
    <source>
        <dbReference type="EMBL" id="QKQ25581.1"/>
    </source>
</evidence>
<gene>
    <name evidence="2" type="ORF">HUE57_04165</name>
</gene>
<evidence type="ECO:0000313" key="3">
    <source>
        <dbReference type="Proteomes" id="UP000509658"/>
    </source>
</evidence>
<accession>A0A6N0HTT1</accession>
<sequence>MSVSVAMATYNGQKYLYDQLKSLAIQTVLPDELVICDDASSDDTLKIIDAFCKESPFVVRVIANKVNRGCIESFEIAIEHCTGDILLLCDQDDVWNDNKIEVVSELFDTNDSVCMLINDQLIKDEQLINGSKTKLGNIYAMGLTSDWHTTGCCTSFRRELCGLILPFPKDIKSHDGWIARIGISLGVRKVIGRVLQVYRRHETNLSNSISSNIDGASRFDLIRKYGLKDIRSELLYESKVLDELCSRINDEPNKPGVAIFARVCFGHPSPSKQQKLHATVYACGASTVLRTLRNHLFAALHNSLSDSTPT</sequence>
<dbReference type="InterPro" id="IPR001173">
    <property type="entry name" value="Glyco_trans_2-like"/>
</dbReference>
<keyword evidence="3" id="KW-1185">Reference proteome</keyword>
<proteinExistence type="predicted"/>
<dbReference type="GO" id="GO:0016758">
    <property type="term" value="F:hexosyltransferase activity"/>
    <property type="evidence" value="ECO:0007669"/>
    <property type="project" value="UniProtKB-ARBA"/>
</dbReference>
<dbReference type="Pfam" id="PF00535">
    <property type="entry name" value="Glycos_transf_2"/>
    <property type="match status" value="1"/>
</dbReference>
<dbReference type="InterPro" id="IPR029044">
    <property type="entry name" value="Nucleotide-diphossugar_trans"/>
</dbReference>
<dbReference type="EMBL" id="CP054491">
    <property type="protein sequence ID" value="QKQ25581.1"/>
    <property type="molecule type" value="Genomic_DNA"/>
</dbReference>
<name>A0A6N0HTT1_9GAMM</name>
<evidence type="ECO:0000259" key="1">
    <source>
        <dbReference type="Pfam" id="PF00535"/>
    </source>
</evidence>
<organism evidence="2 3">
    <name type="scientific">Candidatus Reidiella endopervernicosa</name>
    <dbReference type="NCBI Taxonomy" id="2738883"/>
    <lineage>
        <taxon>Bacteria</taxon>
        <taxon>Pseudomonadati</taxon>
        <taxon>Pseudomonadota</taxon>
        <taxon>Gammaproteobacteria</taxon>
        <taxon>Candidatus Reidiella</taxon>
    </lineage>
</organism>
<dbReference type="Proteomes" id="UP000509658">
    <property type="component" value="Chromosome"/>
</dbReference>
<dbReference type="PANTHER" id="PTHR22916">
    <property type="entry name" value="GLYCOSYLTRANSFERASE"/>
    <property type="match status" value="1"/>
</dbReference>
<reference evidence="2 3" key="1">
    <citation type="submission" date="2020-05" db="EMBL/GenBank/DDBJ databases">
        <title>Horizontal transmission and recombination maintain forever young bacterial symbiont genomes.</title>
        <authorList>
            <person name="Russell S.L."/>
            <person name="Pepper-Tunick E."/>
            <person name="Svedberg J."/>
            <person name="Byrne A."/>
            <person name="Ruelas Castillo J."/>
            <person name="Vollmers C."/>
            <person name="Beinart R.A."/>
            <person name="Corbett-Detig R."/>
        </authorList>
    </citation>
    <scope>NUCLEOTIDE SEQUENCE [LARGE SCALE GENOMIC DNA]</scope>
    <source>
        <strain evidence="2">Santa_Monica_outfall</strain>
    </source>
</reference>
<dbReference type="PANTHER" id="PTHR22916:SF3">
    <property type="entry name" value="UDP-GLCNAC:BETAGAL BETA-1,3-N-ACETYLGLUCOSAMINYLTRANSFERASE-LIKE PROTEIN 1"/>
    <property type="match status" value="1"/>
</dbReference>
<dbReference type="SUPFAM" id="SSF53448">
    <property type="entry name" value="Nucleotide-diphospho-sugar transferases"/>
    <property type="match status" value="1"/>
</dbReference>
<dbReference type="Gene3D" id="3.90.550.10">
    <property type="entry name" value="Spore Coat Polysaccharide Biosynthesis Protein SpsA, Chain A"/>
    <property type="match status" value="1"/>
</dbReference>